<dbReference type="EMBL" id="CP093351">
    <property type="protein sequence ID" value="WOH16533.1"/>
    <property type="molecule type" value="Genomic_DNA"/>
</dbReference>
<evidence type="ECO:0000256" key="1">
    <source>
        <dbReference type="SAM" id="MobiDB-lite"/>
    </source>
</evidence>
<dbReference type="InterPro" id="IPR012442">
    <property type="entry name" value="DUF1645_plant"/>
</dbReference>
<gene>
    <name evidence="2" type="ORF">DCAR_0936088</name>
</gene>
<sequence length="236" mass="26537">MEVNFGSSSTQSLLSHEDEEKEIVSEGFNFKFNFFGSSTKQEGKDSNVEKDGAYNETEVDYDNADDEEEFSFVIDNSSSMPVSGNSAFTNAQIQPKFSLFNRDLQLPQDNYTVSENQLPSESHVKEVLTKTSPDMTLHKGEPNPTYGTSPGLYYAGGKKSLELSQKSNSAGFSRLWGLQDVLHRSNSDGSDSFIAKAAKLHRSLKENNRRWTMKMYSHQSRIEVQKNKLFLASARK</sequence>
<dbReference type="Proteomes" id="UP000077755">
    <property type="component" value="Chromosome 9"/>
</dbReference>
<organism evidence="2 3">
    <name type="scientific">Daucus carota subsp. sativus</name>
    <name type="common">Carrot</name>
    <dbReference type="NCBI Taxonomy" id="79200"/>
    <lineage>
        <taxon>Eukaryota</taxon>
        <taxon>Viridiplantae</taxon>
        <taxon>Streptophyta</taxon>
        <taxon>Embryophyta</taxon>
        <taxon>Tracheophyta</taxon>
        <taxon>Spermatophyta</taxon>
        <taxon>Magnoliopsida</taxon>
        <taxon>eudicotyledons</taxon>
        <taxon>Gunneridae</taxon>
        <taxon>Pentapetalae</taxon>
        <taxon>asterids</taxon>
        <taxon>campanulids</taxon>
        <taxon>Apiales</taxon>
        <taxon>Apiaceae</taxon>
        <taxon>Apioideae</taxon>
        <taxon>Scandiceae</taxon>
        <taxon>Daucinae</taxon>
        <taxon>Daucus</taxon>
        <taxon>Daucus sect. Daucus</taxon>
    </lineage>
</organism>
<accession>A0A175YJK5</accession>
<feature type="compositionally biased region" description="Basic and acidic residues" evidence="1">
    <location>
        <begin position="41"/>
        <end position="53"/>
    </location>
</feature>
<proteinExistence type="predicted"/>
<name>A0A175YJK5_DAUCS</name>
<feature type="region of interest" description="Disordered" evidence="1">
    <location>
        <begin position="36"/>
        <end position="56"/>
    </location>
</feature>
<evidence type="ECO:0000313" key="2">
    <source>
        <dbReference type="EMBL" id="WOH16533.1"/>
    </source>
</evidence>
<keyword evidence="3" id="KW-1185">Reference proteome</keyword>
<dbReference type="AlphaFoldDB" id="A0A175YJK5"/>
<dbReference type="Gramene" id="KZM83537">
    <property type="protein sequence ID" value="KZM83537"/>
    <property type="gene ID" value="DCAR_031106"/>
</dbReference>
<protein>
    <submittedName>
        <fullName evidence="2">Uncharacterized protein</fullName>
    </submittedName>
</protein>
<dbReference type="KEGG" id="dcr:108201728"/>
<dbReference type="Pfam" id="PF07816">
    <property type="entry name" value="DUF1645"/>
    <property type="match status" value="1"/>
</dbReference>
<evidence type="ECO:0000313" key="3">
    <source>
        <dbReference type="Proteomes" id="UP000077755"/>
    </source>
</evidence>
<reference evidence="2" key="1">
    <citation type="journal article" date="2016" name="Nat. Genet.">
        <title>A high-quality carrot genome assembly provides new insights into carotenoid accumulation and asterid genome evolution.</title>
        <authorList>
            <person name="Iorizzo M."/>
            <person name="Ellison S."/>
            <person name="Senalik D."/>
            <person name="Zeng P."/>
            <person name="Satapoomin P."/>
            <person name="Huang J."/>
            <person name="Bowman M."/>
            <person name="Iovene M."/>
            <person name="Sanseverino W."/>
            <person name="Cavagnaro P."/>
            <person name="Yildiz M."/>
            <person name="Macko-Podgorni A."/>
            <person name="Moranska E."/>
            <person name="Grzebelus E."/>
            <person name="Grzebelus D."/>
            <person name="Ashrafi H."/>
            <person name="Zheng Z."/>
            <person name="Cheng S."/>
            <person name="Spooner D."/>
            <person name="Van Deynze A."/>
            <person name="Simon P."/>
        </authorList>
    </citation>
    <scope>NUCLEOTIDE SEQUENCE</scope>
    <source>
        <tissue evidence="2">Leaf</tissue>
    </source>
</reference>
<reference evidence="2" key="2">
    <citation type="submission" date="2022-03" db="EMBL/GenBank/DDBJ databases">
        <title>Draft title - Genomic analysis of global carrot germplasm unveils the trajectory of domestication and the origin of high carotenoid orange carrot.</title>
        <authorList>
            <person name="Iorizzo M."/>
            <person name="Ellison S."/>
            <person name="Senalik D."/>
            <person name="Macko-Podgorni A."/>
            <person name="Grzebelus D."/>
            <person name="Bostan H."/>
            <person name="Rolling W."/>
            <person name="Curaba J."/>
            <person name="Simon P."/>
        </authorList>
    </citation>
    <scope>NUCLEOTIDE SEQUENCE</scope>
    <source>
        <tissue evidence="2">Leaf</tissue>
    </source>
</reference>